<feature type="domain" description="Amidohydrolase-related" evidence="1">
    <location>
        <begin position="62"/>
        <end position="400"/>
    </location>
</feature>
<proteinExistence type="predicted"/>
<gene>
    <name evidence="2" type="ORF">Aru02nite_64370</name>
</gene>
<dbReference type="InterPro" id="IPR057744">
    <property type="entry name" value="OTAase-like"/>
</dbReference>
<dbReference type="InterPro" id="IPR011059">
    <property type="entry name" value="Metal-dep_hydrolase_composite"/>
</dbReference>
<organism evidence="2 3">
    <name type="scientific">Actinocatenispora rupis</name>
    <dbReference type="NCBI Taxonomy" id="519421"/>
    <lineage>
        <taxon>Bacteria</taxon>
        <taxon>Bacillati</taxon>
        <taxon>Actinomycetota</taxon>
        <taxon>Actinomycetes</taxon>
        <taxon>Micromonosporales</taxon>
        <taxon>Micromonosporaceae</taxon>
        <taxon>Actinocatenispora</taxon>
    </lineage>
</organism>
<reference evidence="2" key="1">
    <citation type="submission" date="2021-01" db="EMBL/GenBank/DDBJ databases">
        <title>Whole genome shotgun sequence of Actinocatenispora rupis NBRC 107355.</title>
        <authorList>
            <person name="Komaki H."/>
            <person name="Tamura T."/>
        </authorList>
    </citation>
    <scope>NUCLEOTIDE SEQUENCE</scope>
    <source>
        <strain evidence="2">NBRC 107355</strain>
    </source>
</reference>
<sequence>MIPAPADRVLVDCAVYDGVGDGVTTDRGIWIDRTGEIRAVGTSDDVLSEARGATVVDMAGAYVMPGLTNMHVHLGLGLPGGMAEAVQRANLAELVLLMADSARQTLHSGVTTVRLVGETRYADFALRKAIDAGAVDGPRIYTAGHALCCTGGHGWDADALEADGADGFRRAVRQQLRAGADLIKVCISGGIAGEHEQIDTPQLTDGEMAAVLEIAHDWGRKVTAHAGPADTIVRAVELGLDCVEHGYELTDDLTRVMAERGVWYVPTITVSRCEQFFIDSGVPGWMMDRALSAGPRHWESLQHALRNGVPIALGSDMPPHAPYDETTATVRELEFMVEAGMPVADALRAATVRPAEWLGAADRIGTIQAGRQADLIALRDDPTRGVSALRTLHLVMKAGRVYRDDTGLTAPRGRR</sequence>
<evidence type="ECO:0000313" key="2">
    <source>
        <dbReference type="EMBL" id="GID15548.1"/>
    </source>
</evidence>
<dbReference type="PANTHER" id="PTHR43135">
    <property type="entry name" value="ALPHA-D-RIBOSE 1-METHYLPHOSPHONATE 5-TRIPHOSPHATE DIPHOSPHATASE"/>
    <property type="match status" value="1"/>
</dbReference>
<dbReference type="RefSeq" id="WP_203663908.1">
    <property type="nucleotide sequence ID" value="NZ_BAAAZM010000023.1"/>
</dbReference>
<dbReference type="Gene3D" id="3.20.20.140">
    <property type="entry name" value="Metal-dependent hydrolases"/>
    <property type="match status" value="1"/>
</dbReference>
<dbReference type="InterPro" id="IPR006680">
    <property type="entry name" value="Amidohydro-rel"/>
</dbReference>
<dbReference type="SUPFAM" id="SSF51556">
    <property type="entry name" value="Metallo-dependent hydrolases"/>
    <property type="match status" value="1"/>
</dbReference>
<dbReference type="InterPro" id="IPR051781">
    <property type="entry name" value="Metallo-dep_Hydrolase"/>
</dbReference>
<dbReference type="GO" id="GO:0016810">
    <property type="term" value="F:hydrolase activity, acting on carbon-nitrogen (but not peptide) bonds"/>
    <property type="evidence" value="ECO:0007669"/>
    <property type="project" value="InterPro"/>
</dbReference>
<dbReference type="AlphaFoldDB" id="A0A8J3J7M6"/>
<protein>
    <submittedName>
        <fullName evidence="2">Xaa-Pro dipeptidase</fullName>
    </submittedName>
</protein>
<dbReference type="PANTHER" id="PTHR43135:SF3">
    <property type="entry name" value="ALPHA-D-RIBOSE 1-METHYLPHOSPHONATE 5-TRIPHOSPHATE DIPHOSPHATASE"/>
    <property type="match status" value="1"/>
</dbReference>
<evidence type="ECO:0000313" key="3">
    <source>
        <dbReference type="Proteomes" id="UP000612808"/>
    </source>
</evidence>
<comment type="caution">
    <text evidence="2">The sequence shown here is derived from an EMBL/GenBank/DDBJ whole genome shotgun (WGS) entry which is preliminary data.</text>
</comment>
<dbReference type="CDD" id="cd01299">
    <property type="entry name" value="Met_dep_hydrolase_A"/>
    <property type="match status" value="1"/>
</dbReference>
<name>A0A8J3J7M6_9ACTN</name>
<dbReference type="SUPFAM" id="SSF51338">
    <property type="entry name" value="Composite domain of metallo-dependent hydrolases"/>
    <property type="match status" value="1"/>
</dbReference>
<dbReference type="Gene3D" id="2.30.40.10">
    <property type="entry name" value="Urease, subunit C, domain 1"/>
    <property type="match status" value="1"/>
</dbReference>
<dbReference type="EMBL" id="BOMB01000044">
    <property type="protein sequence ID" value="GID15548.1"/>
    <property type="molecule type" value="Genomic_DNA"/>
</dbReference>
<dbReference type="Proteomes" id="UP000612808">
    <property type="component" value="Unassembled WGS sequence"/>
</dbReference>
<dbReference type="InterPro" id="IPR032466">
    <property type="entry name" value="Metal_Hydrolase"/>
</dbReference>
<dbReference type="Pfam" id="PF01979">
    <property type="entry name" value="Amidohydro_1"/>
    <property type="match status" value="1"/>
</dbReference>
<accession>A0A8J3J7M6</accession>
<keyword evidence="3" id="KW-1185">Reference proteome</keyword>
<evidence type="ECO:0000259" key="1">
    <source>
        <dbReference type="Pfam" id="PF01979"/>
    </source>
</evidence>